<evidence type="ECO:0000256" key="2">
    <source>
        <dbReference type="SAM" id="SignalP"/>
    </source>
</evidence>
<dbReference type="SUPFAM" id="SSF53850">
    <property type="entry name" value="Periplasmic binding protein-like II"/>
    <property type="match status" value="1"/>
</dbReference>
<evidence type="ECO:0000313" key="4">
    <source>
        <dbReference type="Proteomes" id="UP001205337"/>
    </source>
</evidence>
<organism evidence="3 4">
    <name type="scientific">Protaetiibacter mangrovi</name>
    <dbReference type="NCBI Taxonomy" id="2970926"/>
    <lineage>
        <taxon>Bacteria</taxon>
        <taxon>Bacillati</taxon>
        <taxon>Actinomycetota</taxon>
        <taxon>Actinomycetes</taxon>
        <taxon>Micrococcales</taxon>
        <taxon>Microbacteriaceae</taxon>
        <taxon>Protaetiibacter</taxon>
    </lineage>
</organism>
<evidence type="ECO:0000256" key="1">
    <source>
        <dbReference type="ARBA" id="ARBA00022729"/>
    </source>
</evidence>
<feature type="chain" id="PRO_5045956595" evidence="2">
    <location>
        <begin position="31"/>
        <end position="339"/>
    </location>
</feature>
<dbReference type="EMBL" id="JANTHX010000008">
    <property type="protein sequence ID" value="MCS0500327.1"/>
    <property type="molecule type" value="Genomic_DNA"/>
</dbReference>
<comment type="caution">
    <text evidence="3">The sequence shown here is derived from an EMBL/GenBank/DDBJ whole genome shotgun (WGS) entry which is preliminary data.</text>
</comment>
<dbReference type="InterPro" id="IPR018389">
    <property type="entry name" value="DctP_fam"/>
</dbReference>
<feature type="signal peptide" evidence="2">
    <location>
        <begin position="1"/>
        <end position="30"/>
    </location>
</feature>
<protein>
    <submittedName>
        <fullName evidence="3">TRAP transporter substrate-binding protein DctP</fullName>
    </submittedName>
</protein>
<evidence type="ECO:0000313" key="3">
    <source>
        <dbReference type="EMBL" id="MCS0500327.1"/>
    </source>
</evidence>
<dbReference type="Proteomes" id="UP001205337">
    <property type="component" value="Unassembled WGS sequence"/>
</dbReference>
<proteinExistence type="predicted"/>
<keyword evidence="4" id="KW-1185">Reference proteome</keyword>
<dbReference type="PANTHER" id="PTHR33376">
    <property type="match status" value="1"/>
</dbReference>
<sequence>MATRSRKVALVAFAAVPALMLAACAPGGEAAPTPDEQEFTLTLAHSYNDTQPQAACGAQVIADEVAAADVGLTIEIYGQSQLGGDADRIASVVSGDIDMDIQGASALGAVYEPISVMDAAFAFDDADHLAAFMASDESEVLVKGFADATGVQVLGAWSAGGRLFTANSPIREPADLEGLRMRFPGSPQFLLNARALGAQATEVAYEELYLALQQGLVDGQENPITNLVALNLPEVQDYVSLSYHQLNTNLVVMSSKWNELSERQQKALSDAVGAAVDSVTACVAESEEATLEEWRSGDAWQVVEDVDREAFSKKAEEFFLSEYAGEKLEVYKAIRATAG</sequence>
<dbReference type="RefSeq" id="WP_258799475.1">
    <property type="nucleotide sequence ID" value="NZ_JANTHX010000008.1"/>
</dbReference>
<keyword evidence="1 2" id="KW-0732">Signal</keyword>
<dbReference type="PANTHER" id="PTHR33376:SF4">
    <property type="entry name" value="SIALIC ACID-BINDING PERIPLASMIC PROTEIN SIAP"/>
    <property type="match status" value="1"/>
</dbReference>
<dbReference type="Pfam" id="PF03480">
    <property type="entry name" value="DctP"/>
    <property type="match status" value="1"/>
</dbReference>
<dbReference type="NCBIfam" id="NF037995">
    <property type="entry name" value="TRAP_S1"/>
    <property type="match status" value="1"/>
</dbReference>
<name>A0ABT1ZHZ4_9MICO</name>
<gene>
    <name evidence="3" type="primary">dctP</name>
    <name evidence="3" type="ORF">NUH29_12300</name>
</gene>
<dbReference type="PROSITE" id="PS51257">
    <property type="entry name" value="PROKAR_LIPOPROTEIN"/>
    <property type="match status" value="1"/>
</dbReference>
<reference evidence="3 4" key="1">
    <citation type="submission" date="2022-08" db="EMBL/GenBank/DDBJ databases">
        <authorList>
            <person name="Li F."/>
        </authorList>
    </citation>
    <scope>NUCLEOTIDE SEQUENCE [LARGE SCALE GENOMIC DNA]</scope>
    <source>
        <strain evidence="3 4">10F1B-8-1</strain>
    </source>
</reference>
<accession>A0ABT1ZHZ4</accession>
<dbReference type="Gene3D" id="3.40.190.170">
    <property type="entry name" value="Bacterial extracellular solute-binding protein, family 7"/>
    <property type="match status" value="1"/>
</dbReference>
<dbReference type="InterPro" id="IPR038404">
    <property type="entry name" value="TRAP_DctP_sf"/>
</dbReference>